<dbReference type="RefSeq" id="WP_075635407.1">
    <property type="nucleotide sequence ID" value="NZ_MKIO01000031.1"/>
</dbReference>
<sequence>MSFSIQLEAAGRELHIDIRGRLFIVPVDDGVVQRRDVIDVACDARLEMQELGALYRHIEGFGVTLDGPVYTVRV</sequence>
<organism evidence="1 2">
    <name type="scientific">Xaviernesmea rhizosphaerae</name>
    <dbReference type="NCBI Taxonomy" id="1672749"/>
    <lineage>
        <taxon>Bacteria</taxon>
        <taxon>Pseudomonadati</taxon>
        <taxon>Pseudomonadota</taxon>
        <taxon>Alphaproteobacteria</taxon>
        <taxon>Hyphomicrobiales</taxon>
        <taxon>Rhizobiaceae</taxon>
        <taxon>Rhizobium/Agrobacterium group</taxon>
        <taxon>Xaviernesmea</taxon>
    </lineage>
</organism>
<proteinExistence type="predicted"/>
<protein>
    <submittedName>
        <fullName evidence="1">Uncharacterized protein</fullName>
    </submittedName>
</protein>
<accession>A0A1Q9AHX1</accession>
<evidence type="ECO:0000313" key="1">
    <source>
        <dbReference type="EMBL" id="OLP54848.1"/>
    </source>
</evidence>
<comment type="caution">
    <text evidence="1">The sequence shown here is derived from an EMBL/GenBank/DDBJ whole genome shotgun (WGS) entry which is preliminary data.</text>
</comment>
<gene>
    <name evidence="1" type="ORF">BJF92_13645</name>
</gene>
<reference evidence="1 2" key="1">
    <citation type="submission" date="2016-09" db="EMBL/GenBank/DDBJ databases">
        <title>Rhizobium sp. nov., a novel species isolated from the rice rhizosphere.</title>
        <authorList>
            <person name="Zhao J."/>
            <person name="Zhang X."/>
        </authorList>
    </citation>
    <scope>NUCLEOTIDE SEQUENCE [LARGE SCALE GENOMIC DNA]</scope>
    <source>
        <strain evidence="1 2">MH17</strain>
    </source>
</reference>
<name>A0A1Q9AHX1_9HYPH</name>
<evidence type="ECO:0000313" key="2">
    <source>
        <dbReference type="Proteomes" id="UP000186143"/>
    </source>
</evidence>
<dbReference type="AlphaFoldDB" id="A0A1Q9AHX1"/>
<dbReference type="EMBL" id="MKIO01000031">
    <property type="protein sequence ID" value="OLP54848.1"/>
    <property type="molecule type" value="Genomic_DNA"/>
</dbReference>
<dbReference type="Proteomes" id="UP000186143">
    <property type="component" value="Unassembled WGS sequence"/>
</dbReference>